<feature type="chain" id="PRO_5037035409" evidence="1">
    <location>
        <begin position="26"/>
        <end position="130"/>
    </location>
</feature>
<evidence type="ECO:0000313" key="3">
    <source>
        <dbReference type="Proteomes" id="UP000661691"/>
    </source>
</evidence>
<evidence type="ECO:0000256" key="1">
    <source>
        <dbReference type="SAM" id="SignalP"/>
    </source>
</evidence>
<dbReference type="AlphaFoldDB" id="A0A926RU66"/>
<comment type="caution">
    <text evidence="2">The sequence shown here is derived from an EMBL/GenBank/DDBJ whole genome shotgun (WGS) entry which is preliminary data.</text>
</comment>
<keyword evidence="1" id="KW-0732">Signal</keyword>
<dbReference type="EMBL" id="JACXAH010000030">
    <property type="protein sequence ID" value="MBD1373605.1"/>
    <property type="molecule type" value="Genomic_DNA"/>
</dbReference>
<feature type="signal peptide" evidence="1">
    <location>
        <begin position="1"/>
        <end position="25"/>
    </location>
</feature>
<dbReference type="Proteomes" id="UP000661691">
    <property type="component" value="Unassembled WGS sequence"/>
</dbReference>
<evidence type="ECO:0000313" key="2">
    <source>
        <dbReference type="EMBL" id="MBD1373605.1"/>
    </source>
</evidence>
<gene>
    <name evidence="2" type="ORF">IC620_14755</name>
</gene>
<accession>A0A926RU66</accession>
<reference evidence="2" key="1">
    <citation type="submission" date="2020-09" db="EMBL/GenBank/DDBJ databases">
        <title>A novel bacterium of genus Hazenella, isolated from South China Sea.</title>
        <authorList>
            <person name="Huang H."/>
            <person name="Mo K."/>
            <person name="Hu Y."/>
        </authorList>
    </citation>
    <scope>NUCLEOTIDE SEQUENCE</scope>
    <source>
        <strain evidence="2">IB182357</strain>
    </source>
</reference>
<proteinExistence type="predicted"/>
<dbReference type="RefSeq" id="WP_191142625.1">
    <property type="nucleotide sequence ID" value="NZ_JACXAH010000030.1"/>
</dbReference>
<sequence length="130" mass="14809">MIKKSLFTSFSALVFALILGSNVSAQTTAYTFDCFFKVSTTVLAPDKTLNGDNVKSMKIEFDQDPDYYFGLSVCLTDENKVNYECRRLVNGEKTVSFDLEEGKKYKAVLYNFVFGEEELHLTGKVYPTYR</sequence>
<protein>
    <submittedName>
        <fullName evidence="2">Uncharacterized protein</fullName>
    </submittedName>
</protein>
<organism evidence="2 3">
    <name type="scientific">Polycladospora coralii</name>
    <dbReference type="NCBI Taxonomy" id="2771432"/>
    <lineage>
        <taxon>Bacteria</taxon>
        <taxon>Bacillati</taxon>
        <taxon>Bacillota</taxon>
        <taxon>Bacilli</taxon>
        <taxon>Bacillales</taxon>
        <taxon>Thermoactinomycetaceae</taxon>
        <taxon>Polycladospora</taxon>
    </lineage>
</organism>
<keyword evidence="3" id="KW-1185">Reference proteome</keyword>
<name>A0A926RU66_9BACL</name>